<dbReference type="Gene3D" id="2.60.40.790">
    <property type="match status" value="1"/>
</dbReference>
<dbReference type="InterPro" id="IPR008978">
    <property type="entry name" value="HSP20-like_chaperone"/>
</dbReference>
<gene>
    <name evidence="4" type="ORF">OU682_16355</name>
</gene>
<dbReference type="CDD" id="cd06464">
    <property type="entry name" value="ACD_sHsps-like"/>
    <property type="match status" value="1"/>
</dbReference>
<dbReference type="Pfam" id="PF00011">
    <property type="entry name" value="HSP20"/>
    <property type="match status" value="1"/>
</dbReference>
<dbReference type="InterPro" id="IPR031107">
    <property type="entry name" value="Small_HSP"/>
</dbReference>
<dbReference type="InterPro" id="IPR002068">
    <property type="entry name" value="A-crystallin/Hsp20_dom"/>
</dbReference>
<dbReference type="EMBL" id="JAPTYD010000030">
    <property type="protein sequence ID" value="MCZ0963190.1"/>
    <property type="molecule type" value="Genomic_DNA"/>
</dbReference>
<comment type="caution">
    <text evidence="4">The sequence shown here is derived from an EMBL/GenBank/DDBJ whole genome shotgun (WGS) entry which is preliminary data.</text>
</comment>
<proteinExistence type="inferred from homology"/>
<feature type="domain" description="SHSP" evidence="3">
    <location>
        <begin position="57"/>
        <end position="171"/>
    </location>
</feature>
<dbReference type="Proteomes" id="UP001149822">
    <property type="component" value="Unassembled WGS sequence"/>
</dbReference>
<sequence>MTKNTQVSVSQAPRASGLDPDIWPGFGNLRSEMDRLFEVFEPRGWFGRSLPALGQDLAALRLAPAVDLVEKNGGYELSAELPGLDAENVEVKLAGGVLTIRGEKKEAKDEERKDYHLSERRWGSFLRQIRLPEDVDDSKIEASFANGVLTVSLPKSEKAIAAEKKIEIRAA</sequence>
<keyword evidence="5" id="KW-1185">Reference proteome</keyword>
<comment type="similarity">
    <text evidence="1 2">Belongs to the small heat shock protein (HSP20) family.</text>
</comment>
<evidence type="ECO:0000259" key="3">
    <source>
        <dbReference type="PROSITE" id="PS01031"/>
    </source>
</evidence>
<dbReference type="RefSeq" id="WP_268943260.1">
    <property type="nucleotide sequence ID" value="NZ_JAPTYD010000030.1"/>
</dbReference>
<protein>
    <submittedName>
        <fullName evidence="4">Hsp20/alpha crystallin family protein</fullName>
    </submittedName>
</protein>
<organism evidence="4 5">
    <name type="scientific">Paracoccus benzoatiresistens</name>
    <dbReference type="NCBI Taxonomy" id="2997341"/>
    <lineage>
        <taxon>Bacteria</taxon>
        <taxon>Pseudomonadati</taxon>
        <taxon>Pseudomonadota</taxon>
        <taxon>Alphaproteobacteria</taxon>
        <taxon>Rhodobacterales</taxon>
        <taxon>Paracoccaceae</taxon>
        <taxon>Paracoccus</taxon>
    </lineage>
</organism>
<evidence type="ECO:0000256" key="1">
    <source>
        <dbReference type="PROSITE-ProRule" id="PRU00285"/>
    </source>
</evidence>
<dbReference type="PROSITE" id="PS01031">
    <property type="entry name" value="SHSP"/>
    <property type="match status" value="1"/>
</dbReference>
<evidence type="ECO:0000313" key="4">
    <source>
        <dbReference type="EMBL" id="MCZ0963190.1"/>
    </source>
</evidence>
<evidence type="ECO:0000313" key="5">
    <source>
        <dbReference type="Proteomes" id="UP001149822"/>
    </source>
</evidence>
<dbReference type="SUPFAM" id="SSF49764">
    <property type="entry name" value="HSP20-like chaperones"/>
    <property type="match status" value="1"/>
</dbReference>
<reference evidence="4" key="1">
    <citation type="submission" date="2022-12" db="EMBL/GenBank/DDBJ databases">
        <title>Paracoccus sp. EF6 isolated from a lake water.</title>
        <authorList>
            <person name="Liu H."/>
        </authorList>
    </citation>
    <scope>NUCLEOTIDE SEQUENCE</scope>
    <source>
        <strain evidence="4">EF6</strain>
    </source>
</reference>
<name>A0ABT4J7T4_9RHOB</name>
<dbReference type="PANTHER" id="PTHR11527">
    <property type="entry name" value="HEAT-SHOCK PROTEIN 20 FAMILY MEMBER"/>
    <property type="match status" value="1"/>
</dbReference>
<accession>A0ABT4J7T4</accession>
<evidence type="ECO:0000256" key="2">
    <source>
        <dbReference type="RuleBase" id="RU003616"/>
    </source>
</evidence>